<evidence type="ECO:0000313" key="2">
    <source>
        <dbReference type="Proteomes" id="UP000094969"/>
    </source>
</evidence>
<name>A0A1D7U3M6_9HYPH</name>
<accession>A0A1D7U3M6</accession>
<reference evidence="1 2" key="1">
    <citation type="journal article" date="2015" name="Antonie Van Leeuwenhoek">
        <title>Bosea vaviloviae sp. nov., a new species of slow-growing rhizobia isolated from nodules of the relict species Vavilovia formosa (Stev.) Fed.</title>
        <authorList>
            <person name="Safronova V.I."/>
            <person name="Kuznetsova I.G."/>
            <person name="Sazanova A.L."/>
            <person name="Kimeklis A.K."/>
            <person name="Belimov A.A."/>
            <person name="Andronov E.E."/>
            <person name="Pinaev A.G."/>
            <person name="Chizhevskaya E.P."/>
            <person name="Pukhaev A.R."/>
            <person name="Popov K.P."/>
            <person name="Willems A."/>
            <person name="Tikhonovich I.A."/>
        </authorList>
    </citation>
    <scope>NUCLEOTIDE SEQUENCE [LARGE SCALE GENOMIC DNA]</scope>
    <source>
        <strain evidence="1 2">Vaf18</strain>
    </source>
</reference>
<dbReference type="Proteomes" id="UP000094969">
    <property type="component" value="Chromosome"/>
</dbReference>
<proteinExistence type="predicted"/>
<evidence type="ECO:0000313" key="1">
    <source>
        <dbReference type="EMBL" id="AOO81979.1"/>
    </source>
</evidence>
<evidence type="ECO:0008006" key="3">
    <source>
        <dbReference type="Google" id="ProtNLM"/>
    </source>
</evidence>
<dbReference type="KEGG" id="bvv:BHK69_17360"/>
<dbReference type="RefSeq" id="WP_069691189.1">
    <property type="nucleotide sequence ID" value="NZ_CP017147.1"/>
</dbReference>
<organism evidence="1 2">
    <name type="scientific">Bosea vaviloviae</name>
    <dbReference type="NCBI Taxonomy" id="1526658"/>
    <lineage>
        <taxon>Bacteria</taxon>
        <taxon>Pseudomonadati</taxon>
        <taxon>Pseudomonadota</taxon>
        <taxon>Alphaproteobacteria</taxon>
        <taxon>Hyphomicrobiales</taxon>
        <taxon>Boseaceae</taxon>
        <taxon>Bosea</taxon>
    </lineage>
</organism>
<dbReference type="EMBL" id="CP017147">
    <property type="protein sequence ID" value="AOO81979.1"/>
    <property type="molecule type" value="Genomic_DNA"/>
</dbReference>
<sequence>MAGAAGWIAARADLARKMNDMLVQTYTVIPLVDRGNISGAAKSLDGVSMNPWDSELWDVAGWSRAR</sequence>
<protein>
    <recommendedName>
        <fullName evidence="3">Solute-binding protein family 5 domain-containing protein</fullName>
    </recommendedName>
</protein>
<dbReference type="STRING" id="1526658.BHK69_17360"/>
<keyword evidence="2" id="KW-1185">Reference proteome</keyword>
<dbReference type="OrthoDB" id="9803988at2"/>
<dbReference type="AlphaFoldDB" id="A0A1D7U3M6"/>
<gene>
    <name evidence="1" type="ORF">BHK69_17360</name>
</gene>